<keyword evidence="6" id="KW-1160">Virus entry into host cell</keyword>
<dbReference type="GO" id="GO:0039666">
    <property type="term" value="P:virion attachment to host cell pilus"/>
    <property type="evidence" value="ECO:0007669"/>
    <property type="project" value="UniProtKB-KW"/>
</dbReference>
<evidence type="ECO:0000256" key="2">
    <source>
        <dbReference type="ARBA" id="ARBA00022581"/>
    </source>
</evidence>
<evidence type="ECO:0000313" key="8">
    <source>
        <dbReference type="EMBL" id="QDH90633.1"/>
    </source>
</evidence>
<evidence type="ECO:0008006" key="9">
    <source>
        <dbReference type="Google" id="ProtNLM"/>
    </source>
</evidence>
<dbReference type="InterPro" id="IPR005563">
    <property type="entry name" value="A_protein"/>
</dbReference>
<comment type="similarity">
    <text evidence="7">Belongs to the Leviviricetes maturation protein family.</text>
</comment>
<comment type="subcellular location">
    <subcellularLocation>
        <location evidence="1">Virion</location>
    </subcellularLocation>
</comment>
<dbReference type="EMBL" id="MN035674">
    <property type="protein sequence ID" value="QDH90633.1"/>
    <property type="molecule type" value="Genomic_RNA"/>
</dbReference>
<organism evidence="8">
    <name type="scientific">Leviviridae sp</name>
    <dbReference type="NCBI Taxonomy" id="2027243"/>
    <lineage>
        <taxon>Viruses</taxon>
        <taxon>Riboviria</taxon>
        <taxon>Orthornavirae</taxon>
        <taxon>Lenarviricota</taxon>
        <taxon>Leviviricetes</taxon>
        <taxon>Norzivirales</taxon>
        <taxon>Fiersviridae</taxon>
    </lineage>
</organism>
<evidence type="ECO:0000256" key="6">
    <source>
        <dbReference type="ARBA" id="ARBA00023296"/>
    </source>
</evidence>
<keyword evidence="5" id="KW-1175">Viral attachment to host cell pilus</keyword>
<reference evidence="8" key="1">
    <citation type="submission" date="2019-05" db="EMBL/GenBank/DDBJ databases">
        <title>Metatranscriptomic reconstruction reveals RNA viruses with the potential to shape carbon cycling in soil.</title>
        <authorList>
            <person name="Starr E.P."/>
            <person name="Nuccio E."/>
            <person name="Pett-Ridge J."/>
            <person name="Banfield J.F."/>
            <person name="Firestone M.K."/>
        </authorList>
    </citation>
    <scope>NUCLEOTIDE SEQUENCE</scope>
    <source>
        <strain evidence="8">H4_Bulk_Litter_23_scaffold_467</strain>
    </source>
</reference>
<dbReference type="Pfam" id="PF03863">
    <property type="entry name" value="Phage_mat-A"/>
    <property type="match status" value="2"/>
</dbReference>
<evidence type="ECO:0000256" key="7">
    <source>
        <dbReference type="ARBA" id="ARBA00035110"/>
    </source>
</evidence>
<gene>
    <name evidence="8" type="ORF">H4BulkLitter23467_000003</name>
</gene>
<keyword evidence="4" id="KW-0946">Virion</keyword>
<name>A0A514DAJ1_9VIRU</name>
<proteinExistence type="inferred from homology"/>
<protein>
    <recommendedName>
        <fullName evidence="9">Maturation</fullName>
    </recommendedName>
</protein>
<keyword evidence="3" id="KW-1161">Viral attachment to host cell</keyword>
<dbReference type="GO" id="GO:0044423">
    <property type="term" value="C:virion component"/>
    <property type="evidence" value="ECO:0007669"/>
    <property type="project" value="UniProtKB-KW"/>
</dbReference>
<sequence length="350" mass="38665">MVAPVTGPYNRTWVYYGPPTTLGYAPKWVLGQRMWYRQRKPYNLPLETQYILQKVDTFSCSSGVVYAIADVGFTSPDYGTVATARNKAYAKLVEDIGDASLWAVNVAEYKQGIELISKDGLILWKFCRALHHFDFFEAARILKMQKPKGLKATAKAFGNNFLKFHFGWEPLVKDIGAAINTLQDPIPPKRVTGSGRCSAYGRKTNDINGSFITWRDTTVAKTGCEVKVTNPNLHLAQQLGFVNPFAVAWELVPFSFVVDWFVNVGAFLGQMTDFAGLSIEGAYNTVFVLCKGTATGIPTQPSVAYNVTYTSLNVTRGLGILGPTLQVRPWKGVSPVRAATAISLLVQQLR</sequence>
<keyword evidence="2" id="KW-0945">Host-virus interaction</keyword>
<evidence type="ECO:0000256" key="1">
    <source>
        <dbReference type="ARBA" id="ARBA00004328"/>
    </source>
</evidence>
<evidence type="ECO:0000256" key="3">
    <source>
        <dbReference type="ARBA" id="ARBA00022804"/>
    </source>
</evidence>
<evidence type="ECO:0000256" key="4">
    <source>
        <dbReference type="ARBA" id="ARBA00022844"/>
    </source>
</evidence>
<accession>A0A514DAJ1</accession>
<evidence type="ECO:0000256" key="5">
    <source>
        <dbReference type="ARBA" id="ARBA00023104"/>
    </source>
</evidence>